<dbReference type="EMBL" id="JALJOR010000006">
    <property type="protein sequence ID" value="KAK9815531.1"/>
    <property type="molecule type" value="Genomic_DNA"/>
</dbReference>
<feature type="compositionally biased region" description="Polar residues" evidence="1">
    <location>
        <begin position="71"/>
        <end position="85"/>
    </location>
</feature>
<feature type="compositionally biased region" description="Polar residues" evidence="1">
    <location>
        <begin position="47"/>
        <end position="65"/>
    </location>
</feature>
<comment type="caution">
    <text evidence="2">The sequence shown here is derived from an EMBL/GenBank/DDBJ whole genome shotgun (WGS) entry which is preliminary data.</text>
</comment>
<protein>
    <submittedName>
        <fullName evidence="2">Uncharacterized protein</fullName>
    </submittedName>
</protein>
<evidence type="ECO:0000313" key="2">
    <source>
        <dbReference type="EMBL" id="KAK9815531.1"/>
    </source>
</evidence>
<reference evidence="2 3" key="1">
    <citation type="journal article" date="2024" name="Nat. Commun.">
        <title>Phylogenomics reveals the evolutionary origins of lichenization in chlorophyte algae.</title>
        <authorList>
            <person name="Puginier C."/>
            <person name="Libourel C."/>
            <person name="Otte J."/>
            <person name="Skaloud P."/>
            <person name="Haon M."/>
            <person name="Grisel S."/>
            <person name="Petersen M."/>
            <person name="Berrin J.G."/>
            <person name="Delaux P.M."/>
            <person name="Dal Grande F."/>
            <person name="Keller J."/>
        </authorList>
    </citation>
    <scope>NUCLEOTIDE SEQUENCE [LARGE SCALE GENOMIC DNA]</scope>
    <source>
        <strain evidence="2 3">SAG 2043</strain>
    </source>
</reference>
<organism evidence="2 3">
    <name type="scientific">[Myrmecia] bisecta</name>
    <dbReference type="NCBI Taxonomy" id="41462"/>
    <lineage>
        <taxon>Eukaryota</taxon>
        <taxon>Viridiplantae</taxon>
        <taxon>Chlorophyta</taxon>
        <taxon>core chlorophytes</taxon>
        <taxon>Trebouxiophyceae</taxon>
        <taxon>Trebouxiales</taxon>
        <taxon>Trebouxiaceae</taxon>
        <taxon>Myrmecia</taxon>
    </lineage>
</organism>
<name>A0AAW1PPD5_9CHLO</name>
<evidence type="ECO:0000313" key="3">
    <source>
        <dbReference type="Proteomes" id="UP001489004"/>
    </source>
</evidence>
<sequence length="105" mass="11211">MASLNQVTQTVAERFKVGWKRVTGIRLRSSTETTSANKKPKVATAPVNIQMTDWQPSKLSRQSGSLGSGETDLSNSAGSDLSDTTQADRLEGSFTEASSVTHHTG</sequence>
<keyword evidence="3" id="KW-1185">Reference proteome</keyword>
<feature type="compositionally biased region" description="Polar residues" evidence="1">
    <location>
        <begin position="95"/>
        <end position="105"/>
    </location>
</feature>
<proteinExistence type="predicted"/>
<evidence type="ECO:0000256" key="1">
    <source>
        <dbReference type="SAM" id="MobiDB-lite"/>
    </source>
</evidence>
<accession>A0AAW1PPD5</accession>
<gene>
    <name evidence="2" type="ORF">WJX72_005229</name>
</gene>
<dbReference type="Proteomes" id="UP001489004">
    <property type="component" value="Unassembled WGS sequence"/>
</dbReference>
<dbReference type="AlphaFoldDB" id="A0AAW1PPD5"/>
<feature type="region of interest" description="Disordered" evidence="1">
    <location>
        <begin position="29"/>
        <end position="105"/>
    </location>
</feature>